<gene>
    <name evidence="1" type="ORF">LX13_002836</name>
</gene>
<proteinExistence type="predicted"/>
<evidence type="ECO:0008006" key="3">
    <source>
        <dbReference type="Google" id="ProtNLM"/>
    </source>
</evidence>
<comment type="caution">
    <text evidence="1">The sequence shown here is derived from an EMBL/GenBank/DDBJ whole genome shotgun (WGS) entry which is preliminary data.</text>
</comment>
<sequence length="147" mass="15800">MACRFVAEPVAVPGGRIADTTHWVVEHCVGPLGVGTLILKPRRHVVAVAALNDTEVQELGPLLRKCSAVAAEISDADQVYNTLWSHADTQPGHIHYVIQPVTAQQCLSTGLFGPALQMAMFDAGAVPDPRQVAMVADRARTLWNAVR</sequence>
<evidence type="ECO:0000313" key="2">
    <source>
        <dbReference type="Proteomes" id="UP001206895"/>
    </source>
</evidence>
<dbReference type="InterPro" id="IPR036265">
    <property type="entry name" value="HIT-like_sf"/>
</dbReference>
<protein>
    <recommendedName>
        <fullName evidence="3">Diadenosine tetraphosphate (Ap4A) HIT family hydrolase</fullName>
    </recommendedName>
</protein>
<dbReference type="Gene3D" id="3.30.428.10">
    <property type="entry name" value="HIT-like"/>
    <property type="match status" value="1"/>
</dbReference>
<dbReference type="EMBL" id="JAMTCJ010000003">
    <property type="protein sequence ID" value="MCP2177008.1"/>
    <property type="molecule type" value="Genomic_DNA"/>
</dbReference>
<reference evidence="1 2" key="1">
    <citation type="submission" date="2022-06" db="EMBL/GenBank/DDBJ databases">
        <title>Genomic Encyclopedia of Archaeal and Bacterial Type Strains, Phase II (KMG-II): from individual species to whole genera.</title>
        <authorList>
            <person name="Goeker M."/>
        </authorList>
    </citation>
    <scope>NUCLEOTIDE SEQUENCE [LARGE SCALE GENOMIC DNA]</scope>
    <source>
        <strain evidence="1 2">DSM 44693</strain>
    </source>
</reference>
<organism evidence="1 2">
    <name type="scientific">Williamsia maris</name>
    <dbReference type="NCBI Taxonomy" id="72806"/>
    <lineage>
        <taxon>Bacteria</taxon>
        <taxon>Bacillati</taxon>
        <taxon>Actinomycetota</taxon>
        <taxon>Actinomycetes</taxon>
        <taxon>Mycobacteriales</taxon>
        <taxon>Nocardiaceae</taxon>
        <taxon>Williamsia</taxon>
    </lineage>
</organism>
<accession>A0ABT1HFJ5</accession>
<dbReference type="SUPFAM" id="SSF54197">
    <property type="entry name" value="HIT-like"/>
    <property type="match status" value="1"/>
</dbReference>
<name>A0ABT1HFJ5_9NOCA</name>
<evidence type="ECO:0000313" key="1">
    <source>
        <dbReference type="EMBL" id="MCP2177008.1"/>
    </source>
</evidence>
<keyword evidence="2" id="KW-1185">Reference proteome</keyword>
<dbReference type="Proteomes" id="UP001206895">
    <property type="component" value="Unassembled WGS sequence"/>
</dbReference>